<dbReference type="InterPro" id="IPR006179">
    <property type="entry name" value="5_nucleotidase/apyrase"/>
</dbReference>
<dbReference type="PROSITE" id="PS00786">
    <property type="entry name" value="5_NUCLEOTIDASE_2"/>
    <property type="match status" value="1"/>
</dbReference>
<keyword evidence="6" id="KW-1185">Reference proteome</keyword>
<dbReference type="RefSeq" id="WP_056942680.1">
    <property type="nucleotide sequence ID" value="NZ_AZCX01000006.1"/>
</dbReference>
<evidence type="ECO:0000313" key="5">
    <source>
        <dbReference type="EMBL" id="KRK47698.1"/>
    </source>
</evidence>
<dbReference type="InterPro" id="IPR006146">
    <property type="entry name" value="5'-Nucleotdase_CS"/>
</dbReference>
<dbReference type="SUPFAM" id="SSF56300">
    <property type="entry name" value="Metallo-dependent phosphatases"/>
    <property type="match status" value="1"/>
</dbReference>
<feature type="domain" description="5'-Nucleotidase C-terminal" evidence="4">
    <location>
        <begin position="315"/>
        <end position="482"/>
    </location>
</feature>
<organism evidence="5 6">
    <name type="scientific">Secundilactobacillus kimchicus JCM 15530</name>
    <dbReference type="NCBI Taxonomy" id="1302272"/>
    <lineage>
        <taxon>Bacteria</taxon>
        <taxon>Bacillati</taxon>
        <taxon>Bacillota</taxon>
        <taxon>Bacilli</taxon>
        <taxon>Lactobacillales</taxon>
        <taxon>Lactobacillaceae</taxon>
        <taxon>Secundilactobacillus</taxon>
    </lineage>
</organism>
<dbReference type="InterPro" id="IPR004843">
    <property type="entry name" value="Calcineurin-like_PHP"/>
</dbReference>
<name>A0A0R1HW66_9LACO</name>
<evidence type="ECO:0000256" key="1">
    <source>
        <dbReference type="ARBA" id="ARBA00022729"/>
    </source>
</evidence>
<dbReference type="SUPFAM" id="SSF55816">
    <property type="entry name" value="5'-nucleotidase (syn. UDP-sugar hydrolase), C-terminal domain"/>
    <property type="match status" value="1"/>
</dbReference>
<dbReference type="Pfam" id="PF00149">
    <property type="entry name" value="Metallophos"/>
    <property type="match status" value="1"/>
</dbReference>
<dbReference type="GO" id="GO:0009166">
    <property type="term" value="P:nucleotide catabolic process"/>
    <property type="evidence" value="ECO:0007669"/>
    <property type="project" value="InterPro"/>
</dbReference>
<dbReference type="Gene3D" id="3.60.21.10">
    <property type="match status" value="1"/>
</dbReference>
<comment type="caution">
    <text evidence="5">The sequence shown here is derived from an EMBL/GenBank/DDBJ whole genome shotgun (WGS) entry which is preliminary data.</text>
</comment>
<dbReference type="AlphaFoldDB" id="A0A0R1HW66"/>
<dbReference type="InterPro" id="IPR029052">
    <property type="entry name" value="Metallo-depent_PP-like"/>
</dbReference>
<proteinExistence type="inferred from homology"/>
<dbReference type="PANTHER" id="PTHR11575:SF6">
    <property type="entry name" value="2',3'-CYCLIC-NUCLEOTIDE 2'-PHOSPHODIESTERASE_3'-NUCLEOTIDASE"/>
    <property type="match status" value="1"/>
</dbReference>
<evidence type="ECO:0000256" key="2">
    <source>
        <dbReference type="RuleBase" id="RU362119"/>
    </source>
</evidence>
<dbReference type="STRING" id="1302272.FC96_GL002181"/>
<dbReference type="EMBL" id="AZCX01000006">
    <property type="protein sequence ID" value="KRK47698.1"/>
    <property type="molecule type" value="Genomic_DNA"/>
</dbReference>
<dbReference type="Pfam" id="PF02872">
    <property type="entry name" value="5_nucleotid_C"/>
    <property type="match status" value="1"/>
</dbReference>
<keyword evidence="2" id="KW-0547">Nucleotide-binding</keyword>
<dbReference type="PANTHER" id="PTHR11575">
    <property type="entry name" value="5'-NUCLEOTIDASE-RELATED"/>
    <property type="match status" value="1"/>
</dbReference>
<dbReference type="Proteomes" id="UP000050911">
    <property type="component" value="Unassembled WGS sequence"/>
</dbReference>
<dbReference type="PRINTS" id="PR01607">
    <property type="entry name" value="APYRASEFAMLY"/>
</dbReference>
<gene>
    <name evidence="5" type="ORF">FC96_GL002181</name>
</gene>
<dbReference type="GO" id="GO:0016788">
    <property type="term" value="F:hydrolase activity, acting on ester bonds"/>
    <property type="evidence" value="ECO:0007669"/>
    <property type="project" value="InterPro"/>
</dbReference>
<dbReference type="InterPro" id="IPR036907">
    <property type="entry name" value="5'-Nucleotdase_C_sf"/>
</dbReference>
<protein>
    <submittedName>
        <fullName evidence="5">5-nucleotidase</fullName>
    </submittedName>
</protein>
<comment type="similarity">
    <text evidence="2">Belongs to the 5'-nucleotidase family.</text>
</comment>
<dbReference type="Gene3D" id="3.90.780.10">
    <property type="entry name" value="5'-Nucleotidase, C-terminal domain"/>
    <property type="match status" value="1"/>
</dbReference>
<keyword evidence="1" id="KW-0732">Signal</keyword>
<sequence>MKLTILSTSDTHGFVFPTNYVEKGADMPFGLIRAANTIAEAQRNSTGPVVTIDDGDFLAGSPLAYYVARVHPGNDPFALTNIYNQIHYDVGVLGNHEFDYGTNYLEHAINASDRTIINANLLDRAGRPLMGQRYRIIERDGVRIGIIGLTTKAVVQWKNRADVHDVHYRSAVSVASELVPFLRPLVDVLIISYHGGFERDLETGKLLTSLSTGENEAYQLLQEVPGIDALITGHQHRRIATRLFGVPVTQPGYRGEAVGKITLDLEPTSNQRYTVIGGQAELLDASQSTYDPAILTQSKALDTTVDNWLSEPLATITGDMTFDRAEDARITETAYTEFIQKIQMETMGADLSATSIFNNEGHGFENPITMRNIMTNYVYPDGLALSEISGKDLKQALEQTAHYFILSNHQIVVNPAYYTPKLRHYNYDMYEGVDYTINVAKPMGHRIENLTYQGRPVEDSQHFTIALNRYRAGGGGHYHMFKADKIIAENKTPMSQIIADYLRRHPQVNATVNHNFKVIATADDD</sequence>
<dbReference type="PATRIC" id="fig|1302272.5.peg.2231"/>
<dbReference type="GO" id="GO:0000166">
    <property type="term" value="F:nucleotide binding"/>
    <property type="evidence" value="ECO:0007669"/>
    <property type="project" value="UniProtKB-KW"/>
</dbReference>
<accession>A0A0R1HW66</accession>
<feature type="domain" description="Calcineurin-like phosphoesterase" evidence="3">
    <location>
        <begin position="4"/>
        <end position="237"/>
    </location>
</feature>
<evidence type="ECO:0000259" key="4">
    <source>
        <dbReference type="Pfam" id="PF02872"/>
    </source>
</evidence>
<reference evidence="5 6" key="1">
    <citation type="journal article" date="2015" name="Genome Announc.">
        <title>Expanding the biotechnology potential of lactobacilli through comparative genomics of 213 strains and associated genera.</title>
        <authorList>
            <person name="Sun Z."/>
            <person name="Harris H.M."/>
            <person name="McCann A."/>
            <person name="Guo C."/>
            <person name="Argimon S."/>
            <person name="Zhang W."/>
            <person name="Yang X."/>
            <person name="Jeffery I.B."/>
            <person name="Cooney J.C."/>
            <person name="Kagawa T.F."/>
            <person name="Liu W."/>
            <person name="Song Y."/>
            <person name="Salvetti E."/>
            <person name="Wrobel A."/>
            <person name="Rasinkangas P."/>
            <person name="Parkhill J."/>
            <person name="Rea M.C."/>
            <person name="O'Sullivan O."/>
            <person name="Ritari J."/>
            <person name="Douillard F.P."/>
            <person name="Paul Ross R."/>
            <person name="Yang R."/>
            <person name="Briner A.E."/>
            <person name="Felis G.E."/>
            <person name="de Vos W.M."/>
            <person name="Barrangou R."/>
            <person name="Klaenhammer T.R."/>
            <person name="Caufield P.W."/>
            <person name="Cui Y."/>
            <person name="Zhang H."/>
            <person name="O'Toole P.W."/>
        </authorList>
    </citation>
    <scope>NUCLEOTIDE SEQUENCE [LARGE SCALE GENOMIC DNA]</scope>
    <source>
        <strain evidence="5 6">JCM 15530</strain>
    </source>
</reference>
<keyword evidence="2" id="KW-0378">Hydrolase</keyword>
<dbReference type="OrthoDB" id="9801679at2"/>
<dbReference type="GO" id="GO:0030288">
    <property type="term" value="C:outer membrane-bounded periplasmic space"/>
    <property type="evidence" value="ECO:0007669"/>
    <property type="project" value="TreeGrafter"/>
</dbReference>
<evidence type="ECO:0000313" key="6">
    <source>
        <dbReference type="Proteomes" id="UP000050911"/>
    </source>
</evidence>
<evidence type="ECO:0000259" key="3">
    <source>
        <dbReference type="Pfam" id="PF00149"/>
    </source>
</evidence>
<dbReference type="GO" id="GO:0046872">
    <property type="term" value="F:metal ion binding"/>
    <property type="evidence" value="ECO:0007669"/>
    <property type="project" value="InterPro"/>
</dbReference>
<dbReference type="InterPro" id="IPR008334">
    <property type="entry name" value="5'-Nucleotdase_C"/>
</dbReference>